<name>A0ABD5MMP1_9EURY</name>
<accession>A0ABD5MMP1</accession>
<reference evidence="3" key="1">
    <citation type="submission" date="2024-09" db="EMBL/GenBank/DDBJ databases">
        <authorList>
            <person name="Sun Q."/>
        </authorList>
    </citation>
    <scope>NUCLEOTIDE SEQUENCE [LARGE SCALE GENOMIC DNA]</scope>
    <source>
        <strain evidence="3">JCM 31273</strain>
    </source>
</reference>
<evidence type="ECO:0000313" key="3">
    <source>
        <dbReference type="EMBL" id="MFB9825103.1"/>
    </source>
</evidence>
<feature type="transmembrane region" description="Helical" evidence="2">
    <location>
        <begin position="283"/>
        <end position="304"/>
    </location>
</feature>
<feature type="transmembrane region" description="Helical" evidence="2">
    <location>
        <begin position="316"/>
        <end position="333"/>
    </location>
</feature>
<protein>
    <submittedName>
        <fullName evidence="3">Nucleoside recognition protein</fullName>
    </submittedName>
</protein>
<dbReference type="GeneID" id="67211017"/>
<keyword evidence="2" id="KW-1133">Transmembrane helix</keyword>
<sequence length="373" mass="38209">MGSVGVVLLADSIPFLADLLPLVADALARVARIAVLIAVGVFLANVAVEFGLVERIAGFSRYLTGPANLPDEAGTAIVTTAASTTAGYGMLADFRESGRLSDRATMVAVVINTFFGFVQHLFTFYVPVVIPILGRETGVLYVGTRGAIALGITLTGVLAGALLLRGEAGSRPESDPEPDPETLREATDGGAADGEAADGGASGEAADGGADDPADATPGETDDGASLRERAESAADSTWSTLRRIVPRLAFVYVLVTVLVARVDLRALSEVAGPLAEVAGLPAAVVPAILVFVFDTTAGVAAFAPLIGSTLTPEQAVAGMLIGGIVSFAFSTFKRSIPFQYGIWGPEFGSKVIAVNTGLKVVFISVALVVFLA</sequence>
<gene>
    <name evidence="3" type="ORF">ACFFOL_13105</name>
</gene>
<feature type="transmembrane region" description="Helical" evidence="2">
    <location>
        <begin position="104"/>
        <end position="126"/>
    </location>
</feature>
<evidence type="ECO:0000313" key="4">
    <source>
        <dbReference type="Proteomes" id="UP001589595"/>
    </source>
</evidence>
<keyword evidence="4" id="KW-1185">Reference proteome</keyword>
<dbReference type="PANTHER" id="PTHR38139:SF1">
    <property type="entry name" value="NUCLEOSIDE TRANSPORTER_FEOB GTPASE GATE DOMAIN-CONTAINING PROTEIN"/>
    <property type="match status" value="1"/>
</dbReference>
<feature type="transmembrane region" description="Helical" evidence="2">
    <location>
        <begin position="353"/>
        <end position="372"/>
    </location>
</feature>
<dbReference type="Proteomes" id="UP001589595">
    <property type="component" value="Unassembled WGS sequence"/>
</dbReference>
<feature type="region of interest" description="Disordered" evidence="1">
    <location>
        <begin position="168"/>
        <end position="233"/>
    </location>
</feature>
<keyword evidence="2" id="KW-0472">Membrane</keyword>
<feature type="transmembrane region" description="Helical" evidence="2">
    <location>
        <begin position="146"/>
        <end position="164"/>
    </location>
</feature>
<evidence type="ECO:0000256" key="1">
    <source>
        <dbReference type="SAM" id="MobiDB-lite"/>
    </source>
</evidence>
<comment type="caution">
    <text evidence="3">The sequence shown here is derived from an EMBL/GenBank/DDBJ whole genome shotgun (WGS) entry which is preliminary data.</text>
</comment>
<feature type="transmembrane region" description="Helical" evidence="2">
    <location>
        <begin position="33"/>
        <end position="53"/>
    </location>
</feature>
<dbReference type="EMBL" id="JBHMAJ010000009">
    <property type="protein sequence ID" value="MFB9825103.1"/>
    <property type="molecule type" value="Genomic_DNA"/>
</dbReference>
<dbReference type="AlphaFoldDB" id="A0ABD5MMP1"/>
<evidence type="ECO:0000256" key="2">
    <source>
        <dbReference type="SAM" id="Phobius"/>
    </source>
</evidence>
<dbReference type="PANTHER" id="PTHR38139">
    <property type="entry name" value="GATE DOMAIN-CONTAINING PROTEIN"/>
    <property type="match status" value="1"/>
</dbReference>
<keyword evidence="2" id="KW-0812">Transmembrane</keyword>
<proteinExistence type="predicted"/>
<dbReference type="InterPro" id="IPR038880">
    <property type="entry name" value="MJ0871-like"/>
</dbReference>
<organism evidence="3 4">
    <name type="scientific">Halobaculum roseum</name>
    <dbReference type="NCBI Taxonomy" id="2175149"/>
    <lineage>
        <taxon>Archaea</taxon>
        <taxon>Methanobacteriati</taxon>
        <taxon>Methanobacteriota</taxon>
        <taxon>Stenosarchaea group</taxon>
        <taxon>Halobacteria</taxon>
        <taxon>Halobacteriales</taxon>
        <taxon>Haloferacaceae</taxon>
        <taxon>Halobaculum</taxon>
    </lineage>
</organism>
<dbReference type="RefSeq" id="WP_222920973.1">
    <property type="nucleotide sequence ID" value="NZ_CP082286.1"/>
</dbReference>
<feature type="transmembrane region" description="Helical" evidence="2">
    <location>
        <begin position="245"/>
        <end position="263"/>
    </location>
</feature>